<keyword evidence="9" id="KW-1185">Reference proteome</keyword>
<reference evidence="8 9" key="1">
    <citation type="journal article" date="2014" name="Int. J. Syst. Evol. Microbiol.">
        <title>Phylogenomics and the dynamic genome evolution of the genus Streptococcus.</title>
        <authorList>
            <consortium name="The Broad Institute Genome Sequencing Platform"/>
            <person name="Richards V.P."/>
            <person name="Palmer S.R."/>
            <person name="Pavinski Bitar P.D."/>
            <person name="Qin X."/>
            <person name="Weinstock G.M."/>
            <person name="Highlander S.K."/>
            <person name="Town C.D."/>
            <person name="Burne R.A."/>
            <person name="Stanhope M.J."/>
        </authorList>
    </citation>
    <scope>NUCLEOTIDE SEQUENCE [LARGE SCALE GENOMIC DNA]</scope>
    <source>
        <strain evidence="8 9">2285-97</strain>
    </source>
</reference>
<dbReference type="Proteomes" id="UP000005388">
    <property type="component" value="Unassembled WGS sequence"/>
</dbReference>
<dbReference type="PANTHER" id="PTHR13767">
    <property type="entry name" value="TRNA-PSEUDOURIDINE SYNTHASE"/>
    <property type="match status" value="1"/>
</dbReference>
<dbReference type="GO" id="GO:1990481">
    <property type="term" value="P:mRNA pseudouridine synthesis"/>
    <property type="evidence" value="ECO:0007669"/>
    <property type="project" value="TreeGrafter"/>
</dbReference>
<keyword evidence="3 5" id="KW-0819">tRNA processing</keyword>
<organism evidence="8 9">
    <name type="scientific">Streptococcus urinalis 2285-97</name>
    <dbReference type="NCBI Taxonomy" id="764291"/>
    <lineage>
        <taxon>Bacteria</taxon>
        <taxon>Bacillati</taxon>
        <taxon>Bacillota</taxon>
        <taxon>Bacilli</taxon>
        <taxon>Lactobacillales</taxon>
        <taxon>Streptococcaceae</taxon>
        <taxon>Streptococcus</taxon>
    </lineage>
</organism>
<feature type="domain" description="tRNA pseudouridylate synthase B C-terminal" evidence="7">
    <location>
        <begin position="182"/>
        <end position="239"/>
    </location>
</feature>
<proteinExistence type="inferred from homology"/>
<evidence type="ECO:0000259" key="6">
    <source>
        <dbReference type="Pfam" id="PF01509"/>
    </source>
</evidence>
<name>G5KGF4_9STRE</name>
<dbReference type="PANTHER" id="PTHR13767:SF2">
    <property type="entry name" value="PSEUDOURIDYLATE SYNTHASE TRUB1"/>
    <property type="match status" value="1"/>
</dbReference>
<dbReference type="GO" id="GO:0031119">
    <property type="term" value="P:tRNA pseudouridine synthesis"/>
    <property type="evidence" value="ECO:0007669"/>
    <property type="project" value="UniProtKB-UniRule"/>
</dbReference>
<dbReference type="InterPro" id="IPR032819">
    <property type="entry name" value="TruB_C"/>
</dbReference>
<gene>
    <name evidence="5 8" type="primary">truB</name>
    <name evidence="8" type="ORF">STRUR_1272</name>
</gene>
<evidence type="ECO:0000256" key="5">
    <source>
        <dbReference type="HAMAP-Rule" id="MF_01080"/>
    </source>
</evidence>
<dbReference type="FunFam" id="3.30.2350.10:FF:000011">
    <property type="entry name" value="tRNA pseudouridine synthase B"/>
    <property type="match status" value="1"/>
</dbReference>
<dbReference type="GO" id="GO:0160148">
    <property type="term" value="F:tRNA pseudouridine(55) synthase activity"/>
    <property type="evidence" value="ECO:0007669"/>
    <property type="project" value="UniProtKB-EC"/>
</dbReference>
<evidence type="ECO:0000256" key="1">
    <source>
        <dbReference type="ARBA" id="ARBA00000385"/>
    </source>
</evidence>
<dbReference type="NCBIfam" id="TIGR00431">
    <property type="entry name" value="TruB"/>
    <property type="match status" value="1"/>
</dbReference>
<evidence type="ECO:0000256" key="3">
    <source>
        <dbReference type="ARBA" id="ARBA00022694"/>
    </source>
</evidence>
<dbReference type="STRING" id="764291.STRUR_1272"/>
<accession>G5KGF4</accession>
<dbReference type="CDD" id="cd02573">
    <property type="entry name" value="PseudoU_synth_EcTruB"/>
    <property type="match status" value="1"/>
</dbReference>
<dbReference type="AlphaFoldDB" id="G5KGF4"/>
<feature type="domain" description="Pseudouridine synthase II N-terminal" evidence="6">
    <location>
        <begin position="24"/>
        <end position="181"/>
    </location>
</feature>
<comment type="similarity">
    <text evidence="2 5">Belongs to the pseudouridine synthase TruB family. Type 1 subfamily.</text>
</comment>
<dbReference type="InterPro" id="IPR020103">
    <property type="entry name" value="PsdUridine_synth_cat_dom_sf"/>
</dbReference>
<dbReference type="EC" id="5.4.99.25" evidence="5"/>
<evidence type="ECO:0000313" key="9">
    <source>
        <dbReference type="Proteomes" id="UP000005388"/>
    </source>
</evidence>
<dbReference type="EMBL" id="AEUZ02000001">
    <property type="protein sequence ID" value="EHJ56845.1"/>
    <property type="molecule type" value="Genomic_DNA"/>
</dbReference>
<comment type="catalytic activity">
    <reaction evidence="1 5">
        <text>uridine(55) in tRNA = pseudouridine(55) in tRNA</text>
        <dbReference type="Rhea" id="RHEA:42532"/>
        <dbReference type="Rhea" id="RHEA-COMP:10101"/>
        <dbReference type="Rhea" id="RHEA-COMP:10102"/>
        <dbReference type="ChEBI" id="CHEBI:65314"/>
        <dbReference type="ChEBI" id="CHEBI:65315"/>
        <dbReference type="EC" id="5.4.99.25"/>
    </reaction>
</comment>
<evidence type="ECO:0000256" key="2">
    <source>
        <dbReference type="ARBA" id="ARBA00005642"/>
    </source>
</evidence>
<feature type="active site" description="Nucleophile" evidence="5">
    <location>
        <position position="39"/>
    </location>
</feature>
<comment type="caution">
    <text evidence="8">The sequence shown here is derived from an EMBL/GenBank/DDBJ whole genome shotgun (WGS) entry which is preliminary data.</text>
</comment>
<comment type="function">
    <text evidence="5">Responsible for synthesis of pseudouridine from uracil-55 in the psi GC loop of transfer RNAs.</text>
</comment>
<dbReference type="eggNOG" id="COG0130">
    <property type="taxonomic scope" value="Bacteria"/>
</dbReference>
<dbReference type="HAMAP" id="MF_01080">
    <property type="entry name" value="TruB_bact"/>
    <property type="match status" value="1"/>
</dbReference>
<evidence type="ECO:0000259" key="7">
    <source>
        <dbReference type="Pfam" id="PF16198"/>
    </source>
</evidence>
<dbReference type="SUPFAM" id="SSF55120">
    <property type="entry name" value="Pseudouridine synthase"/>
    <property type="match status" value="1"/>
</dbReference>
<dbReference type="RefSeq" id="WP_006739586.1">
    <property type="nucleotide sequence ID" value="NZ_AEUZ02000001.1"/>
</dbReference>
<dbReference type="InterPro" id="IPR014780">
    <property type="entry name" value="tRNA_psdUridine_synth_TruB"/>
</dbReference>
<evidence type="ECO:0000256" key="4">
    <source>
        <dbReference type="ARBA" id="ARBA00023235"/>
    </source>
</evidence>
<evidence type="ECO:0000313" key="8">
    <source>
        <dbReference type="EMBL" id="EHJ56845.1"/>
    </source>
</evidence>
<dbReference type="InterPro" id="IPR002501">
    <property type="entry name" value="PsdUridine_synth_N"/>
</dbReference>
<sequence>MINGIINLKKEVGMTSHDAVFQLRKILKEKKIGHGGTLDPDVEGVLPIAVGKATRVIEFMTEAGKAYEGQITLGYSTSTEDVSGDIIEQKFVSPEMIDESKIDHAMTSFIGDITQVPPMYSAVKVNGKKLYEYAREGIEIERPSRQVRIFDFKRTSGLEFDEETKTCRFSFSVKCSKGTYIRTLSVDLGRKCGFPSHMSKLIRTESAGLTLDSALTLENVKKYVEDKDYSFLLPIEYGVSDLEKVQLTDEQVTEISFGRTIRLASNQPVLAAFSDEKLIAILTLRQENFYKPKKVLI</sequence>
<dbReference type="Gene3D" id="3.30.2350.10">
    <property type="entry name" value="Pseudouridine synthase"/>
    <property type="match status" value="1"/>
</dbReference>
<dbReference type="GO" id="GO:0003723">
    <property type="term" value="F:RNA binding"/>
    <property type="evidence" value="ECO:0007669"/>
    <property type="project" value="InterPro"/>
</dbReference>
<dbReference type="Pfam" id="PF16198">
    <property type="entry name" value="TruB_C_2"/>
    <property type="match status" value="1"/>
</dbReference>
<protein>
    <recommendedName>
        <fullName evidence="5">tRNA pseudouridine synthase B</fullName>
        <ecNumber evidence="5">5.4.99.25</ecNumber>
    </recommendedName>
    <alternativeName>
        <fullName evidence="5">tRNA pseudouridine(55) synthase</fullName>
        <shortName evidence="5">Psi55 synthase</shortName>
    </alternativeName>
    <alternativeName>
        <fullName evidence="5">tRNA pseudouridylate synthase</fullName>
    </alternativeName>
    <alternativeName>
        <fullName evidence="5">tRNA-uridine isomerase</fullName>
    </alternativeName>
</protein>
<keyword evidence="4 5" id="KW-0413">Isomerase</keyword>
<dbReference type="Pfam" id="PF01509">
    <property type="entry name" value="TruB_N"/>
    <property type="match status" value="1"/>
</dbReference>